<dbReference type="AlphaFoldDB" id="A0A2U1E5R5"/>
<feature type="domain" description="N-acetyltransferase" evidence="1">
    <location>
        <begin position="15"/>
        <end position="189"/>
    </location>
</feature>
<dbReference type="GO" id="GO:0016747">
    <property type="term" value="F:acyltransferase activity, transferring groups other than amino-acyl groups"/>
    <property type="evidence" value="ECO:0007669"/>
    <property type="project" value="InterPro"/>
</dbReference>
<dbReference type="SUPFAM" id="SSF55729">
    <property type="entry name" value="Acyl-CoA N-acyltransferases (Nat)"/>
    <property type="match status" value="1"/>
</dbReference>
<dbReference type="InterPro" id="IPR000182">
    <property type="entry name" value="GNAT_dom"/>
</dbReference>
<evidence type="ECO:0000313" key="3">
    <source>
        <dbReference type="Proteomes" id="UP000245793"/>
    </source>
</evidence>
<gene>
    <name evidence="2" type="ORF">C7381_102166</name>
</gene>
<dbReference type="PROSITE" id="PS51186">
    <property type="entry name" value="GNAT"/>
    <property type="match status" value="1"/>
</dbReference>
<evidence type="ECO:0000259" key="1">
    <source>
        <dbReference type="PROSITE" id="PS51186"/>
    </source>
</evidence>
<dbReference type="InterPro" id="IPR016181">
    <property type="entry name" value="Acyl_CoA_acyltransferase"/>
</dbReference>
<dbReference type="PANTHER" id="PTHR43792:SF1">
    <property type="entry name" value="N-ACETYLTRANSFERASE DOMAIN-CONTAINING PROTEIN"/>
    <property type="match status" value="1"/>
</dbReference>
<keyword evidence="3" id="KW-1185">Reference proteome</keyword>
<keyword evidence="2" id="KW-0808">Transferase</keyword>
<reference evidence="2 3" key="1">
    <citation type="submission" date="2018-04" db="EMBL/GenBank/DDBJ databases">
        <title>Genomic Encyclopedia of Type Strains, Phase IV (KMG-IV): sequencing the most valuable type-strain genomes for metagenomic binning, comparative biology and taxonomic classification.</title>
        <authorList>
            <person name="Goeker M."/>
        </authorList>
    </citation>
    <scope>NUCLEOTIDE SEQUENCE [LARGE SCALE GENOMIC DNA]</scope>
    <source>
        <strain evidence="2 3">DSM 20705</strain>
    </source>
</reference>
<evidence type="ECO:0000313" key="2">
    <source>
        <dbReference type="EMBL" id="PVY95277.1"/>
    </source>
</evidence>
<dbReference type="InterPro" id="IPR051531">
    <property type="entry name" value="N-acetyltransferase"/>
</dbReference>
<protein>
    <submittedName>
        <fullName evidence="2">Ribosomal-protein-alanine N-acetyltransferase</fullName>
    </submittedName>
</protein>
<dbReference type="PANTHER" id="PTHR43792">
    <property type="entry name" value="GNAT FAMILY, PUTATIVE (AFU_ORTHOLOGUE AFUA_3G00765)-RELATED-RELATED"/>
    <property type="match status" value="1"/>
</dbReference>
<name>A0A2U1E5R5_9FIRM</name>
<dbReference type="Gene3D" id="3.40.630.30">
    <property type="match status" value="1"/>
</dbReference>
<comment type="caution">
    <text evidence="2">The sequence shown here is derived from an EMBL/GenBank/DDBJ whole genome shotgun (WGS) entry which is preliminary data.</text>
</comment>
<organism evidence="2 3">
    <name type="scientific">Ezakiella coagulans</name>
    <dbReference type="NCBI Taxonomy" id="46507"/>
    <lineage>
        <taxon>Bacteria</taxon>
        <taxon>Bacillati</taxon>
        <taxon>Bacillota</taxon>
        <taxon>Tissierellia</taxon>
        <taxon>Ezakiella</taxon>
    </lineage>
</organism>
<dbReference type="Pfam" id="PF13302">
    <property type="entry name" value="Acetyltransf_3"/>
    <property type="match status" value="1"/>
</dbReference>
<dbReference type="RefSeq" id="WP_116479739.1">
    <property type="nucleotide sequence ID" value="NZ_QEKV01000002.1"/>
</dbReference>
<dbReference type="EMBL" id="QEKV01000002">
    <property type="protein sequence ID" value="PVY95277.1"/>
    <property type="molecule type" value="Genomic_DNA"/>
</dbReference>
<sequence length="194" mass="22208">MKIDVTNITLETKRLILRAFQIEDLENFFDYARVPGVGEAAGWIHHNSIEDTKKVAEMFIKEKNIFSLVDKDTGKMIGTLGLHEPDGKMPELVYEKFKKKNIVELGFVLSNEYWGKGLMPEAVSAVLKYLFENTDAEFVMAGYFVNNERSMRTQEKVGMKKFAEGIGKDADKKDIGICFTGITKEKYFDRITNR</sequence>
<dbReference type="Proteomes" id="UP000245793">
    <property type="component" value="Unassembled WGS sequence"/>
</dbReference>
<accession>A0A2U1E5R5</accession>
<proteinExistence type="predicted"/>